<dbReference type="OrthoDB" id="295715at2759"/>
<proteinExistence type="predicted"/>
<sequence length="270" mass="30377">MTTKDIYGQKKVREIETTSRNFPFDGIILSKDPEPEVSGQRNTIWRFLVADETGSIVMKIWGQHGEYLAEGDIVHLHDAEVRLFLGFPYLTLSRSGHVLRIGRDTFIYNDKPNRSEELRDANAQSTQGNVPYTQQQRMNNNGRPGGGKQAAINPAKFPQANSQHTKASSNSSSPFNPYQQVPSPVIPSSPSNSPRGGFSRGGRGDRGGKRGNRGRRAFRDRDQPDRSLPGSMQERPSDFQDTDSSVLPMKREVEDSNQLPRQRSRMNYEK</sequence>
<dbReference type="EMBL" id="JAEPRA010000003">
    <property type="protein sequence ID" value="KAG2187380.1"/>
    <property type="molecule type" value="Genomic_DNA"/>
</dbReference>
<dbReference type="InterPro" id="IPR012340">
    <property type="entry name" value="NA-bd_OB-fold"/>
</dbReference>
<comment type="caution">
    <text evidence="4">The sequence shown here is derived from an EMBL/GenBank/DDBJ whole genome shotgun (WGS) entry which is preliminary data.</text>
</comment>
<dbReference type="GO" id="GO:0003677">
    <property type="term" value="F:DNA binding"/>
    <property type="evidence" value="ECO:0007669"/>
    <property type="project" value="UniProtKB-KW"/>
</dbReference>
<gene>
    <name evidence="4" type="ORF">INT44_005066</name>
</gene>
<dbReference type="SUPFAM" id="SSF50249">
    <property type="entry name" value="Nucleic acid-binding proteins"/>
    <property type="match status" value="1"/>
</dbReference>
<dbReference type="InterPro" id="IPR051231">
    <property type="entry name" value="SOSS-B"/>
</dbReference>
<dbReference type="GO" id="GO:0070876">
    <property type="term" value="C:SOSS complex"/>
    <property type="evidence" value="ECO:0007669"/>
    <property type="project" value="TreeGrafter"/>
</dbReference>
<evidence type="ECO:0000256" key="1">
    <source>
        <dbReference type="ARBA" id="ARBA00023125"/>
    </source>
</evidence>
<dbReference type="PANTHER" id="PTHR13356:SF0">
    <property type="entry name" value="SOSS COMPLEX SUBUNIT B HOMOLOG"/>
    <property type="match status" value="1"/>
</dbReference>
<dbReference type="Pfam" id="PF21473">
    <property type="entry name" value="OB_Ssb-like"/>
    <property type="match status" value="1"/>
</dbReference>
<dbReference type="Gene3D" id="2.40.50.140">
    <property type="entry name" value="Nucleic acid-binding proteins"/>
    <property type="match status" value="1"/>
</dbReference>
<feature type="compositionally biased region" description="Polar residues" evidence="2">
    <location>
        <begin position="122"/>
        <end position="142"/>
    </location>
</feature>
<feature type="compositionally biased region" description="Polar residues" evidence="2">
    <location>
        <begin position="159"/>
        <end position="181"/>
    </location>
</feature>
<dbReference type="InterPro" id="IPR048970">
    <property type="entry name" value="OB_Ssb-like"/>
</dbReference>
<evidence type="ECO:0000313" key="4">
    <source>
        <dbReference type="EMBL" id="KAG2187380.1"/>
    </source>
</evidence>
<evidence type="ECO:0000256" key="2">
    <source>
        <dbReference type="SAM" id="MobiDB-lite"/>
    </source>
</evidence>
<dbReference type="GO" id="GO:0000724">
    <property type="term" value="P:double-strand break repair via homologous recombination"/>
    <property type="evidence" value="ECO:0007669"/>
    <property type="project" value="TreeGrafter"/>
</dbReference>
<keyword evidence="1" id="KW-0238">DNA-binding</keyword>
<dbReference type="AlphaFoldDB" id="A0A8H7Q8P8"/>
<dbReference type="GO" id="GO:0044818">
    <property type="term" value="P:mitotic G2/M transition checkpoint"/>
    <property type="evidence" value="ECO:0007669"/>
    <property type="project" value="TreeGrafter"/>
</dbReference>
<protein>
    <recommendedName>
        <fullName evidence="3">Single-stranded DNA binding protein Ssb-like OB fold domain-containing protein</fullName>
    </recommendedName>
</protein>
<keyword evidence="5" id="KW-1185">Reference proteome</keyword>
<dbReference type="PANTHER" id="PTHR13356">
    <property type="entry name" value="OB FOLD NUCLEIC ACID BINDING PROTEIN-RELATED"/>
    <property type="match status" value="1"/>
</dbReference>
<dbReference type="Proteomes" id="UP000612746">
    <property type="component" value="Unassembled WGS sequence"/>
</dbReference>
<name>A0A8H7Q8P8_9FUNG</name>
<feature type="domain" description="Single-stranded DNA binding protein Ssb-like OB fold" evidence="3">
    <location>
        <begin position="39"/>
        <end position="98"/>
    </location>
</feature>
<organism evidence="4 5">
    <name type="scientific">Umbelopsis vinacea</name>
    <dbReference type="NCBI Taxonomy" id="44442"/>
    <lineage>
        <taxon>Eukaryota</taxon>
        <taxon>Fungi</taxon>
        <taxon>Fungi incertae sedis</taxon>
        <taxon>Mucoromycota</taxon>
        <taxon>Mucoromycotina</taxon>
        <taxon>Umbelopsidomycetes</taxon>
        <taxon>Umbelopsidales</taxon>
        <taxon>Umbelopsidaceae</taxon>
        <taxon>Umbelopsis</taxon>
    </lineage>
</organism>
<feature type="compositionally biased region" description="Low complexity" evidence="2">
    <location>
        <begin position="182"/>
        <end position="197"/>
    </location>
</feature>
<evidence type="ECO:0000313" key="5">
    <source>
        <dbReference type="Proteomes" id="UP000612746"/>
    </source>
</evidence>
<reference evidence="4" key="1">
    <citation type="submission" date="2020-12" db="EMBL/GenBank/DDBJ databases">
        <title>Metabolic potential, ecology and presence of endohyphal bacteria is reflected in genomic diversity of Mucoromycotina.</title>
        <authorList>
            <person name="Muszewska A."/>
            <person name="Okrasinska A."/>
            <person name="Steczkiewicz K."/>
            <person name="Drgas O."/>
            <person name="Orlowska M."/>
            <person name="Perlinska-Lenart U."/>
            <person name="Aleksandrzak-Piekarczyk T."/>
            <person name="Szatraj K."/>
            <person name="Zielenkiewicz U."/>
            <person name="Pilsyk S."/>
            <person name="Malc E."/>
            <person name="Mieczkowski P."/>
            <person name="Kruszewska J.S."/>
            <person name="Biernat P."/>
            <person name="Pawlowska J."/>
        </authorList>
    </citation>
    <scope>NUCLEOTIDE SEQUENCE</scope>
    <source>
        <strain evidence="4">WA0000051536</strain>
    </source>
</reference>
<feature type="region of interest" description="Disordered" evidence="2">
    <location>
        <begin position="112"/>
        <end position="270"/>
    </location>
</feature>
<accession>A0A8H7Q8P8</accession>
<dbReference type="GO" id="GO:0010212">
    <property type="term" value="P:response to ionizing radiation"/>
    <property type="evidence" value="ECO:0007669"/>
    <property type="project" value="TreeGrafter"/>
</dbReference>
<evidence type="ECO:0000259" key="3">
    <source>
        <dbReference type="Pfam" id="PF21473"/>
    </source>
</evidence>